<feature type="non-terminal residue" evidence="1">
    <location>
        <position position="168"/>
    </location>
</feature>
<organism evidence="1 2">
    <name type="scientific">Dentiscutata heterogama</name>
    <dbReference type="NCBI Taxonomy" id="1316150"/>
    <lineage>
        <taxon>Eukaryota</taxon>
        <taxon>Fungi</taxon>
        <taxon>Fungi incertae sedis</taxon>
        <taxon>Mucoromycota</taxon>
        <taxon>Glomeromycotina</taxon>
        <taxon>Glomeromycetes</taxon>
        <taxon>Diversisporales</taxon>
        <taxon>Gigasporaceae</taxon>
        <taxon>Dentiscutata</taxon>
    </lineage>
</organism>
<proteinExistence type="predicted"/>
<evidence type="ECO:0000313" key="2">
    <source>
        <dbReference type="Proteomes" id="UP000789702"/>
    </source>
</evidence>
<accession>A0ACA9R397</accession>
<dbReference type="Proteomes" id="UP000789702">
    <property type="component" value="Unassembled WGS sequence"/>
</dbReference>
<gene>
    <name evidence="1" type="ORF">DHETER_LOCUS16081</name>
</gene>
<sequence>DTPLSVFFFILTEAAKSLNSNHFDPEIHVNDMASYKCQKYSINNKEKFLDDLESIKEMILRWKFIPRSQKLKNKQSGSLSLKHKDIELFYPLSDFPYFIKKNMLEILESIKKMTSKQNKLLDNGNFDDYLTNDHYLKFNIINSKSSTILIERNIMDNLYFFSVRPQFI</sequence>
<reference evidence="1" key="1">
    <citation type="submission" date="2021-06" db="EMBL/GenBank/DDBJ databases">
        <authorList>
            <person name="Kallberg Y."/>
            <person name="Tangrot J."/>
            <person name="Rosling A."/>
        </authorList>
    </citation>
    <scope>NUCLEOTIDE SEQUENCE</scope>
    <source>
        <strain evidence="1">IL203A</strain>
    </source>
</reference>
<name>A0ACA9R397_9GLOM</name>
<dbReference type="EMBL" id="CAJVPU010059429">
    <property type="protein sequence ID" value="CAG8775331.1"/>
    <property type="molecule type" value="Genomic_DNA"/>
</dbReference>
<evidence type="ECO:0000313" key="1">
    <source>
        <dbReference type="EMBL" id="CAG8775331.1"/>
    </source>
</evidence>
<feature type="non-terminal residue" evidence="1">
    <location>
        <position position="1"/>
    </location>
</feature>
<comment type="caution">
    <text evidence="1">The sequence shown here is derived from an EMBL/GenBank/DDBJ whole genome shotgun (WGS) entry which is preliminary data.</text>
</comment>
<protein>
    <submittedName>
        <fullName evidence="1">4054_t:CDS:1</fullName>
    </submittedName>
</protein>
<keyword evidence="2" id="KW-1185">Reference proteome</keyword>